<proteinExistence type="predicted"/>
<reference evidence="2" key="2">
    <citation type="submission" date="2020-09" db="EMBL/GenBank/DDBJ databases">
        <authorList>
            <person name="Sun Q."/>
            <person name="Zhou Y."/>
        </authorList>
    </citation>
    <scope>NUCLEOTIDE SEQUENCE</scope>
    <source>
        <strain evidence="2">CGMCC 1.16548</strain>
    </source>
</reference>
<evidence type="ECO:0000313" key="3">
    <source>
        <dbReference type="Proteomes" id="UP000617531"/>
    </source>
</evidence>
<feature type="domain" description="Helix-turn-helix" evidence="1">
    <location>
        <begin position="12"/>
        <end position="62"/>
    </location>
</feature>
<dbReference type="InterPro" id="IPR010093">
    <property type="entry name" value="SinI_DNA-bd"/>
</dbReference>
<dbReference type="EMBL" id="BNAI01000002">
    <property type="protein sequence ID" value="GHF15787.1"/>
    <property type="molecule type" value="Genomic_DNA"/>
</dbReference>
<reference evidence="2" key="1">
    <citation type="journal article" date="2014" name="Int. J. Syst. Evol. Microbiol.">
        <title>Complete genome sequence of Corynebacterium casei LMG S-19264T (=DSM 44701T), isolated from a smear-ripened cheese.</title>
        <authorList>
            <consortium name="US DOE Joint Genome Institute (JGI-PGF)"/>
            <person name="Walter F."/>
            <person name="Albersmeier A."/>
            <person name="Kalinowski J."/>
            <person name="Ruckert C."/>
        </authorList>
    </citation>
    <scope>NUCLEOTIDE SEQUENCE</scope>
    <source>
        <strain evidence="2">CGMCC 1.16548</strain>
    </source>
</reference>
<dbReference type="GO" id="GO:0003677">
    <property type="term" value="F:DNA binding"/>
    <property type="evidence" value="ECO:0007669"/>
    <property type="project" value="InterPro"/>
</dbReference>
<organism evidence="2 3">
    <name type="scientific">Pseudolysinimonas yzui</name>
    <dbReference type="NCBI Taxonomy" id="2708254"/>
    <lineage>
        <taxon>Bacteria</taxon>
        <taxon>Bacillati</taxon>
        <taxon>Actinomycetota</taxon>
        <taxon>Actinomycetes</taxon>
        <taxon>Micrococcales</taxon>
        <taxon>Microbacteriaceae</taxon>
        <taxon>Pseudolysinimonas</taxon>
    </lineage>
</organism>
<evidence type="ECO:0000313" key="2">
    <source>
        <dbReference type="EMBL" id="GHF15787.1"/>
    </source>
</evidence>
<evidence type="ECO:0000259" key="1">
    <source>
        <dbReference type="Pfam" id="PF12728"/>
    </source>
</evidence>
<dbReference type="InterPro" id="IPR041657">
    <property type="entry name" value="HTH_17"/>
</dbReference>
<protein>
    <recommendedName>
        <fullName evidence="1">Helix-turn-helix domain-containing protein</fullName>
    </recommendedName>
</protein>
<keyword evidence="3" id="KW-1185">Reference proteome</keyword>
<gene>
    <name evidence="2" type="ORF">GCM10011600_16060</name>
</gene>
<dbReference type="RefSeq" id="WP_191282931.1">
    <property type="nucleotide sequence ID" value="NZ_BNAI01000002.1"/>
</dbReference>
<dbReference type="Proteomes" id="UP000617531">
    <property type="component" value="Unassembled WGS sequence"/>
</dbReference>
<name>A0A8J3M0V1_9MICO</name>
<dbReference type="NCBIfam" id="TIGR01764">
    <property type="entry name" value="excise"/>
    <property type="match status" value="1"/>
</dbReference>
<sequence>MTHSDTGGLARFFTLAETAEVLAISVSQAYALVRSGELPAIKVGGNGHWRVERTVLQGYIDGKYEENRRRTLWQQAEYADVAELFVER</sequence>
<dbReference type="Pfam" id="PF12728">
    <property type="entry name" value="HTH_17"/>
    <property type="match status" value="1"/>
</dbReference>
<comment type="caution">
    <text evidence="2">The sequence shown here is derived from an EMBL/GenBank/DDBJ whole genome shotgun (WGS) entry which is preliminary data.</text>
</comment>
<accession>A0A8J3M0V1</accession>
<dbReference type="AlphaFoldDB" id="A0A8J3M0V1"/>